<feature type="compositionally biased region" description="Basic residues" evidence="1">
    <location>
        <begin position="91"/>
        <end position="105"/>
    </location>
</feature>
<reference evidence="2 3" key="1">
    <citation type="journal article" date="2019" name="Sci. Rep.">
        <title>Orb-weaving spider Araneus ventricosus genome elucidates the spidroin gene catalogue.</title>
        <authorList>
            <person name="Kono N."/>
            <person name="Nakamura H."/>
            <person name="Ohtoshi R."/>
            <person name="Moran D.A.P."/>
            <person name="Shinohara A."/>
            <person name="Yoshida Y."/>
            <person name="Fujiwara M."/>
            <person name="Mori M."/>
            <person name="Tomita M."/>
            <person name="Arakawa K."/>
        </authorList>
    </citation>
    <scope>NUCLEOTIDE SEQUENCE [LARGE SCALE GENOMIC DNA]</scope>
</reference>
<keyword evidence="3" id="KW-1185">Reference proteome</keyword>
<evidence type="ECO:0000313" key="3">
    <source>
        <dbReference type="Proteomes" id="UP000499080"/>
    </source>
</evidence>
<proteinExistence type="predicted"/>
<dbReference type="EMBL" id="BGPR01000060">
    <property type="protein sequence ID" value="GBL88498.1"/>
    <property type="molecule type" value="Genomic_DNA"/>
</dbReference>
<dbReference type="Proteomes" id="UP000499080">
    <property type="component" value="Unassembled WGS sequence"/>
</dbReference>
<name>A0A4Y2B8Z3_ARAVE</name>
<gene>
    <name evidence="2" type="ORF">AVEN_159085_1</name>
</gene>
<accession>A0A4Y2B8Z3</accession>
<evidence type="ECO:0000313" key="2">
    <source>
        <dbReference type="EMBL" id="GBL88498.1"/>
    </source>
</evidence>
<comment type="caution">
    <text evidence="2">The sequence shown here is derived from an EMBL/GenBank/DDBJ whole genome shotgun (WGS) entry which is preliminary data.</text>
</comment>
<feature type="region of interest" description="Disordered" evidence="1">
    <location>
        <begin position="87"/>
        <end position="124"/>
    </location>
</feature>
<dbReference type="AlphaFoldDB" id="A0A4Y2B8Z3"/>
<sequence>MGTTSPLYPIRTKQHVFAFITPKNIFPLFLGPVLVRLRPFHTRLAIIRRNHRFLDGASSIRSSCLKPTPDSTNRGLRVLGSQRSRAMSTAVRRRLTRERRKTFLSKRRDLERAGPDIGTFGTPP</sequence>
<organism evidence="2 3">
    <name type="scientific">Araneus ventricosus</name>
    <name type="common">Orbweaver spider</name>
    <name type="synonym">Epeira ventricosa</name>
    <dbReference type="NCBI Taxonomy" id="182803"/>
    <lineage>
        <taxon>Eukaryota</taxon>
        <taxon>Metazoa</taxon>
        <taxon>Ecdysozoa</taxon>
        <taxon>Arthropoda</taxon>
        <taxon>Chelicerata</taxon>
        <taxon>Arachnida</taxon>
        <taxon>Araneae</taxon>
        <taxon>Araneomorphae</taxon>
        <taxon>Entelegynae</taxon>
        <taxon>Araneoidea</taxon>
        <taxon>Araneidae</taxon>
        <taxon>Araneus</taxon>
    </lineage>
</organism>
<evidence type="ECO:0000256" key="1">
    <source>
        <dbReference type="SAM" id="MobiDB-lite"/>
    </source>
</evidence>
<protein>
    <submittedName>
        <fullName evidence="2">Uncharacterized protein</fullName>
    </submittedName>
</protein>